<dbReference type="AlphaFoldDB" id="A0A1S9M325"/>
<dbReference type="Gene3D" id="3.30.420.10">
    <property type="entry name" value="Ribonuclease H-like superfamily/Ribonuclease H"/>
    <property type="match status" value="1"/>
</dbReference>
<dbReference type="GO" id="GO:0046872">
    <property type="term" value="F:metal ion binding"/>
    <property type="evidence" value="ECO:0007669"/>
    <property type="project" value="UniProtKB-KW"/>
</dbReference>
<dbReference type="GO" id="GO:0032299">
    <property type="term" value="C:ribonuclease H2 complex"/>
    <property type="evidence" value="ECO:0007669"/>
    <property type="project" value="TreeGrafter"/>
</dbReference>
<keyword evidence="11" id="KW-0460">Magnesium</keyword>
<evidence type="ECO:0000256" key="12">
    <source>
        <dbReference type="PROSITE-ProRule" id="PRU01319"/>
    </source>
</evidence>
<keyword evidence="8 12" id="KW-0479">Metal-binding</keyword>
<evidence type="ECO:0000256" key="9">
    <source>
        <dbReference type="ARBA" id="ARBA00022759"/>
    </source>
</evidence>
<dbReference type="Proteomes" id="UP000189722">
    <property type="component" value="Unassembled WGS sequence"/>
</dbReference>
<dbReference type="PANTHER" id="PTHR10954">
    <property type="entry name" value="RIBONUCLEASE H2 SUBUNIT A"/>
    <property type="match status" value="1"/>
</dbReference>
<dbReference type="NCBIfam" id="TIGR00716">
    <property type="entry name" value="rnhC"/>
    <property type="match status" value="1"/>
</dbReference>
<reference evidence="15 18" key="2">
    <citation type="journal article" date="2023" name="Int. J. Syst. Evol. Microbiol.">
        <title>The observation of taxonomic boundaries for the 16SrII and 16SrXXV phytoplasmas using genome-based delimitation.</title>
        <authorList>
            <person name="Rodrigues Jardim B."/>
            <person name="Tran-Nguyen L.T.T."/>
            <person name="Gambley C."/>
            <person name="Al-Sadi A.M."/>
            <person name="Al-Subhi A.M."/>
            <person name="Foissac X."/>
            <person name="Salar P."/>
            <person name="Cai H."/>
            <person name="Yang J.Y."/>
            <person name="Davis R."/>
            <person name="Jones L."/>
            <person name="Rodoni B."/>
            <person name="Constable F.E."/>
        </authorList>
    </citation>
    <scope>NUCLEOTIDE SEQUENCE [LARGE SCALE GENOMIC DNA]</scope>
    <source>
        <strain evidence="15">BAWM-OMN-P75</strain>
    </source>
</reference>
<evidence type="ECO:0000256" key="1">
    <source>
        <dbReference type="ARBA" id="ARBA00000077"/>
    </source>
</evidence>
<name>A0A1S9M325_9MOLU</name>
<organism evidence="16 17">
    <name type="scientific">Candidatus Phytoplasma citri</name>
    <dbReference type="NCBI Taxonomy" id="180978"/>
    <lineage>
        <taxon>Bacteria</taxon>
        <taxon>Bacillati</taxon>
        <taxon>Mycoplasmatota</taxon>
        <taxon>Mollicutes</taxon>
        <taxon>Acholeplasmatales</taxon>
        <taxon>Acholeplasmataceae</taxon>
        <taxon>Candidatus Phytoplasma</taxon>
        <taxon>16SrII (Peanut WB group)</taxon>
    </lineage>
</organism>
<comment type="caution">
    <text evidence="16">The sequence shown here is derived from an EMBL/GenBank/DDBJ whole genome shotgun (WGS) entry which is preliminary data.</text>
</comment>
<dbReference type="Pfam" id="PF01351">
    <property type="entry name" value="RNase_HII"/>
    <property type="match status" value="1"/>
</dbReference>
<dbReference type="CDD" id="cd06590">
    <property type="entry name" value="RNase_HII_bacteria_HIII_like"/>
    <property type="match status" value="1"/>
</dbReference>
<evidence type="ECO:0000313" key="15">
    <source>
        <dbReference type="EMBL" id="MEK0309085.1"/>
    </source>
</evidence>
<dbReference type="EC" id="3.1.26.4" evidence="13"/>
<keyword evidence="6" id="KW-0963">Cytoplasm</keyword>
<evidence type="ECO:0000256" key="3">
    <source>
        <dbReference type="ARBA" id="ARBA00004065"/>
    </source>
</evidence>
<dbReference type="Proteomes" id="UP001383392">
    <property type="component" value="Unassembled WGS sequence"/>
</dbReference>
<evidence type="ECO:0000256" key="11">
    <source>
        <dbReference type="ARBA" id="ARBA00022842"/>
    </source>
</evidence>
<dbReference type="EMBL" id="JAOSJG010000007">
    <property type="protein sequence ID" value="MEK0309085.1"/>
    <property type="molecule type" value="Genomic_DNA"/>
</dbReference>
<dbReference type="GO" id="GO:0004523">
    <property type="term" value="F:RNA-DNA hybrid ribonuclease activity"/>
    <property type="evidence" value="ECO:0007669"/>
    <property type="project" value="UniProtKB-UniRule"/>
</dbReference>
<comment type="similarity">
    <text evidence="5">Belongs to the RNase HII family. RnhC subfamily.</text>
</comment>
<dbReference type="InterPro" id="IPR004641">
    <property type="entry name" value="RNase_HIII"/>
</dbReference>
<evidence type="ECO:0000259" key="14">
    <source>
        <dbReference type="PROSITE" id="PS51975"/>
    </source>
</evidence>
<feature type="binding site" evidence="12">
    <location>
        <position position="18"/>
    </location>
    <ligand>
        <name>a divalent metal cation</name>
        <dbReference type="ChEBI" id="CHEBI:60240"/>
    </ligand>
</feature>
<dbReference type="InterPro" id="IPR024567">
    <property type="entry name" value="RNase_HII/HIII_dom"/>
</dbReference>
<dbReference type="GO" id="GO:0006298">
    <property type="term" value="P:mismatch repair"/>
    <property type="evidence" value="ECO:0007669"/>
    <property type="project" value="TreeGrafter"/>
</dbReference>
<dbReference type="EMBL" id="MWKN01000016">
    <property type="protein sequence ID" value="OOP59660.1"/>
    <property type="molecule type" value="Genomic_DNA"/>
</dbReference>
<evidence type="ECO:0000256" key="7">
    <source>
        <dbReference type="ARBA" id="ARBA00022722"/>
    </source>
</evidence>
<feature type="domain" description="RNase H type-2" evidence="14">
    <location>
        <begin position="12"/>
        <end position="226"/>
    </location>
</feature>
<dbReference type="RefSeq" id="WP_180372452.1">
    <property type="nucleotide sequence ID" value="NZ_JAOSJG010000007.1"/>
</dbReference>
<comment type="subcellular location">
    <subcellularLocation>
        <location evidence="4">Cytoplasm</location>
    </subcellularLocation>
</comment>
<accession>A0A1S9M325</accession>
<sequence length="226" mass="26329">MKKNLQNYIDCVDCVGADESGKGDVFGPIVVGIVYIKHELADFLLRNKIKDSKLLSKNSIFRIAPFLMKNIDYDFEILQPLDYNNLINKKLNLNHILAYLYNKLILRFYHNLKFSSPVIIDQFATESCYFNYLKTESNVYRNIIFKTKAESKFLCVAASSIIARYLFLREIEKLSQLNNVKLILGASDLVNQQIKLIYEKYGLSIFYKIAKINFKNLSKNIFFNRS</sequence>
<evidence type="ECO:0000256" key="8">
    <source>
        <dbReference type="ARBA" id="ARBA00022723"/>
    </source>
</evidence>
<gene>
    <name evidence="15" type="primary">rnhC</name>
    <name evidence="16" type="ORF">B2G44_00650</name>
    <name evidence="15" type="ORF">OC712_01120</name>
</gene>
<keyword evidence="18" id="KW-1185">Reference proteome</keyword>
<evidence type="ECO:0000313" key="18">
    <source>
        <dbReference type="Proteomes" id="UP001383392"/>
    </source>
</evidence>
<evidence type="ECO:0000256" key="4">
    <source>
        <dbReference type="ARBA" id="ARBA00004496"/>
    </source>
</evidence>
<dbReference type="InterPro" id="IPR012337">
    <property type="entry name" value="RNaseH-like_sf"/>
</dbReference>
<evidence type="ECO:0000256" key="6">
    <source>
        <dbReference type="ARBA" id="ARBA00022490"/>
    </source>
</evidence>
<keyword evidence="10 12" id="KW-0378">Hydrolase</keyword>
<keyword evidence="7 12" id="KW-0540">Nuclease</keyword>
<dbReference type="PROSITE" id="PS51975">
    <property type="entry name" value="RNASE_H_2"/>
    <property type="match status" value="1"/>
</dbReference>
<keyword evidence="9 12" id="KW-0255">Endonuclease</keyword>
<dbReference type="GO" id="GO:0005737">
    <property type="term" value="C:cytoplasm"/>
    <property type="evidence" value="ECO:0007669"/>
    <property type="project" value="UniProtKB-SubCell"/>
</dbReference>
<evidence type="ECO:0000313" key="16">
    <source>
        <dbReference type="EMBL" id="OOP59660.1"/>
    </source>
</evidence>
<evidence type="ECO:0000256" key="10">
    <source>
        <dbReference type="ARBA" id="ARBA00022801"/>
    </source>
</evidence>
<dbReference type="InterPro" id="IPR001352">
    <property type="entry name" value="RNase_HII/HIII"/>
</dbReference>
<evidence type="ECO:0000256" key="13">
    <source>
        <dbReference type="RuleBase" id="RU003515"/>
    </source>
</evidence>
<comment type="cofactor">
    <cofactor evidence="2">
        <name>Mg(2+)</name>
        <dbReference type="ChEBI" id="CHEBI:18420"/>
    </cofactor>
</comment>
<comment type="function">
    <text evidence="3 13">Endonuclease that specifically degrades the RNA of RNA-DNA hybrids.</text>
</comment>
<dbReference type="SUPFAM" id="SSF53098">
    <property type="entry name" value="Ribonuclease H-like"/>
    <property type="match status" value="1"/>
</dbReference>
<evidence type="ECO:0000256" key="5">
    <source>
        <dbReference type="ARBA" id="ARBA00008378"/>
    </source>
</evidence>
<proteinExistence type="inferred from homology"/>
<feature type="binding site" evidence="12">
    <location>
        <position position="121"/>
    </location>
    <ligand>
        <name>a divalent metal cation</name>
        <dbReference type="ChEBI" id="CHEBI:60240"/>
    </ligand>
</feature>
<dbReference type="STRING" id="180978.B2G44_00650"/>
<reference evidence="16 17" key="1">
    <citation type="submission" date="2017-02" db="EMBL/GenBank/DDBJ databases">
        <title>A draft genome of 'Candidatus Phytoplasma aurantifolia' the agent of the witches-broom disease of lime.</title>
        <authorList>
            <person name="Foissac X."/>
            <person name="Carle P."/>
        </authorList>
    </citation>
    <scope>NUCLEOTIDE SEQUENCE [LARGE SCALE GENOMIC DNA]</scope>
    <source>
        <strain evidence="16 17">WBDL</strain>
    </source>
</reference>
<comment type="cofactor">
    <cofactor evidence="12">
        <name>Mn(2+)</name>
        <dbReference type="ChEBI" id="CHEBI:29035"/>
    </cofactor>
    <cofactor evidence="12">
        <name>Mg(2+)</name>
        <dbReference type="ChEBI" id="CHEBI:18420"/>
    </cofactor>
    <text evidence="12">Manganese or magnesium. Binds 1 divalent metal ion per monomer in the absence of substrate. May bind a second metal ion after substrate binding.</text>
</comment>
<comment type="catalytic activity">
    <reaction evidence="1 12 13">
        <text>Endonucleolytic cleavage to 5'-phosphomonoester.</text>
        <dbReference type="EC" id="3.1.26.4"/>
    </reaction>
</comment>
<dbReference type="GO" id="GO:0003723">
    <property type="term" value="F:RNA binding"/>
    <property type="evidence" value="ECO:0007669"/>
    <property type="project" value="UniProtKB-UniRule"/>
</dbReference>
<evidence type="ECO:0000313" key="17">
    <source>
        <dbReference type="Proteomes" id="UP000189722"/>
    </source>
</evidence>
<feature type="binding site" evidence="12">
    <location>
        <position position="19"/>
    </location>
    <ligand>
        <name>a divalent metal cation</name>
        <dbReference type="ChEBI" id="CHEBI:60240"/>
    </ligand>
</feature>
<dbReference type="GO" id="GO:0043137">
    <property type="term" value="P:DNA replication, removal of RNA primer"/>
    <property type="evidence" value="ECO:0007669"/>
    <property type="project" value="TreeGrafter"/>
</dbReference>
<dbReference type="InterPro" id="IPR036397">
    <property type="entry name" value="RNaseH_sf"/>
</dbReference>
<dbReference type="PANTHER" id="PTHR10954:SF23">
    <property type="entry name" value="RIBONUCLEASE"/>
    <property type="match status" value="1"/>
</dbReference>
<protein>
    <recommendedName>
        <fullName evidence="13">Ribonuclease</fullName>
        <ecNumber evidence="13">3.1.26.4</ecNumber>
    </recommendedName>
</protein>
<evidence type="ECO:0000256" key="2">
    <source>
        <dbReference type="ARBA" id="ARBA00001946"/>
    </source>
</evidence>